<keyword evidence="3" id="KW-1185">Reference proteome</keyword>
<evidence type="ECO:0000256" key="1">
    <source>
        <dbReference type="SAM" id="Phobius"/>
    </source>
</evidence>
<dbReference type="EMBL" id="JAFNLL010000047">
    <property type="protein sequence ID" value="MBO1269508.1"/>
    <property type="molecule type" value="Genomic_DNA"/>
</dbReference>
<feature type="transmembrane region" description="Helical" evidence="1">
    <location>
        <begin position="6"/>
        <end position="27"/>
    </location>
</feature>
<gene>
    <name evidence="2" type="ORF">J1902_16310</name>
</gene>
<evidence type="ECO:0000313" key="2">
    <source>
        <dbReference type="EMBL" id="MBO1269508.1"/>
    </source>
</evidence>
<dbReference type="Proteomes" id="UP000664164">
    <property type="component" value="Unassembled WGS sequence"/>
</dbReference>
<organism evidence="2 3">
    <name type="scientific">Arthrobacter cavernae</name>
    <dbReference type="NCBI Taxonomy" id="2817681"/>
    <lineage>
        <taxon>Bacteria</taxon>
        <taxon>Bacillati</taxon>
        <taxon>Actinomycetota</taxon>
        <taxon>Actinomycetes</taxon>
        <taxon>Micrococcales</taxon>
        <taxon>Micrococcaceae</taxon>
        <taxon>Arthrobacter</taxon>
    </lineage>
</organism>
<name>A0A939HJU1_9MICC</name>
<accession>A0A939HJU1</accession>
<proteinExistence type="predicted"/>
<feature type="transmembrane region" description="Helical" evidence="1">
    <location>
        <begin position="95"/>
        <end position="113"/>
    </location>
</feature>
<dbReference type="RefSeq" id="WP_207617358.1">
    <property type="nucleotide sequence ID" value="NZ_JAFNLL010000047.1"/>
</dbReference>
<keyword evidence="1" id="KW-0472">Membrane</keyword>
<comment type="caution">
    <text evidence="2">The sequence shown here is derived from an EMBL/GenBank/DDBJ whole genome shotgun (WGS) entry which is preliminary data.</text>
</comment>
<keyword evidence="1" id="KW-0812">Transmembrane</keyword>
<evidence type="ECO:0000313" key="3">
    <source>
        <dbReference type="Proteomes" id="UP000664164"/>
    </source>
</evidence>
<feature type="transmembrane region" description="Helical" evidence="1">
    <location>
        <begin position="34"/>
        <end position="53"/>
    </location>
</feature>
<keyword evidence="1" id="KW-1133">Transmembrane helix</keyword>
<protein>
    <submittedName>
        <fullName evidence="2">Uncharacterized protein</fullName>
    </submittedName>
</protein>
<dbReference type="AlphaFoldDB" id="A0A939HJU1"/>
<feature type="transmembrane region" description="Helical" evidence="1">
    <location>
        <begin position="65"/>
        <end position="83"/>
    </location>
</feature>
<feature type="transmembrane region" description="Helical" evidence="1">
    <location>
        <begin position="165"/>
        <end position="186"/>
    </location>
</feature>
<feature type="transmembrane region" description="Helical" evidence="1">
    <location>
        <begin position="206"/>
        <end position="231"/>
    </location>
</feature>
<feature type="transmembrane region" description="Helical" evidence="1">
    <location>
        <begin position="133"/>
        <end position="153"/>
    </location>
</feature>
<reference evidence="2" key="1">
    <citation type="submission" date="2021-03" db="EMBL/GenBank/DDBJ databases">
        <title>A new species, PO-11, isolated from a karst cave deposit.</title>
        <authorList>
            <person name="Zhaoxiaoyong W."/>
        </authorList>
    </citation>
    <scope>NUCLEOTIDE SEQUENCE</scope>
    <source>
        <strain evidence="2">PO-11</strain>
    </source>
</reference>
<sequence length="331" mass="35616">MKLLQILPALILWSVVITRIIGLKFGWKPGILKAMVLVSIGTTLNIDAVYLAVDAGLGHRNILNLVVHVALGLGMTELSRLIVAATGASNARWRLLVLVGIGLAGAQAALLFSTGTPGSATNFTDVFAGIPAIAWYQGLFFAWIGLITAYTGVECLRRNRAGETASFRIGFDIIAVSCFVGVLAVATKLLLVAQEAAGAENSVSDIVYVGYRVLIALTLIGFAVGFALPAYHRGRQQWTDRARCRSALVRLQPIVSRLLETDAGQQAREAAALSLRPRSSQDQLYRWVIFVDDIRIENPELLSAEEVDLLDDIEARIARRGPVGAQVPTGS</sequence>